<dbReference type="PANTHER" id="PTHR47637:SF1">
    <property type="entry name" value="CHAPERONE SURA"/>
    <property type="match status" value="1"/>
</dbReference>
<dbReference type="EMBL" id="JARRAG010000002">
    <property type="protein sequence ID" value="MDG3005697.1"/>
    <property type="molecule type" value="Genomic_DNA"/>
</dbReference>
<evidence type="ECO:0000259" key="5">
    <source>
        <dbReference type="PROSITE" id="PS50198"/>
    </source>
</evidence>
<proteinExistence type="predicted"/>
<dbReference type="RefSeq" id="WP_277862028.1">
    <property type="nucleotide sequence ID" value="NZ_JARRAG010000002.1"/>
</dbReference>
<dbReference type="PROSITE" id="PS50198">
    <property type="entry name" value="PPIC_PPIASE_2"/>
    <property type="match status" value="1"/>
</dbReference>
<comment type="caution">
    <text evidence="6">The sequence shown here is derived from an EMBL/GenBank/DDBJ whole genome shotgun (WGS) entry which is preliminary data.</text>
</comment>
<sequence>MRRIVLASLVVAAAALGWNLAAGRAAAQGAPAQGKAAAPAPLPIANPAEEVASVAYNGATEKVTKGEVFNIITRYPIPPTEDREQVYRDAVDTLVNTKLVTQFLNRQRIVIKPEQVQEEIGKLEQGLKAEGKDLATSLLENGFSLDEIKKEIEDRLRWIEYVKAKATDAELKKFLAEHKDLFSGTKVRASHILLKTEASASEADKAKVKQQLVAVKKLIDDGKMTFAQAANKYSQDPANEGGAGGDLDFFNLNSGFIPEFTDVAFKLKKGSISEPVETPYGYHLIQVTDRQEGKLPDFEQNKPYITSAYAAELQKNLLMEARKAAKIDVKPLPKDLFPNLPAQAPATAPAPAATPAQKAATPAQKAAPKAK</sequence>
<dbReference type="GO" id="GO:0003755">
    <property type="term" value="F:peptidyl-prolyl cis-trans isomerase activity"/>
    <property type="evidence" value="ECO:0007669"/>
    <property type="project" value="UniProtKB-EC"/>
</dbReference>
<dbReference type="Gene3D" id="3.10.50.40">
    <property type="match status" value="1"/>
</dbReference>
<protein>
    <submittedName>
        <fullName evidence="6">Peptidylprolyl isomerase</fullName>
        <ecNumber evidence="6">5.2.1.8</ecNumber>
    </submittedName>
</protein>
<dbReference type="EC" id="5.2.1.8" evidence="6"/>
<dbReference type="InterPro" id="IPR027304">
    <property type="entry name" value="Trigger_fact/SurA_dom_sf"/>
</dbReference>
<feature type="compositionally biased region" description="Low complexity" evidence="3">
    <location>
        <begin position="341"/>
        <end position="371"/>
    </location>
</feature>
<dbReference type="PANTHER" id="PTHR47637">
    <property type="entry name" value="CHAPERONE SURA"/>
    <property type="match status" value="1"/>
</dbReference>
<evidence type="ECO:0000313" key="6">
    <source>
        <dbReference type="EMBL" id="MDG3005697.1"/>
    </source>
</evidence>
<dbReference type="Pfam" id="PF00639">
    <property type="entry name" value="Rotamase"/>
    <property type="match status" value="1"/>
</dbReference>
<keyword evidence="2 6" id="KW-0413">Isomerase</keyword>
<keyword evidence="7" id="KW-1185">Reference proteome</keyword>
<dbReference type="SUPFAM" id="SSF109998">
    <property type="entry name" value="Triger factor/SurA peptide-binding domain-like"/>
    <property type="match status" value="1"/>
</dbReference>
<feature type="domain" description="PpiC" evidence="5">
    <location>
        <begin position="184"/>
        <end position="289"/>
    </location>
</feature>
<gene>
    <name evidence="6" type="ORF">PZE19_18060</name>
</gene>
<organism evidence="6 7">
    <name type="scientific">Paludisphaera mucosa</name>
    <dbReference type="NCBI Taxonomy" id="3030827"/>
    <lineage>
        <taxon>Bacteria</taxon>
        <taxon>Pseudomonadati</taxon>
        <taxon>Planctomycetota</taxon>
        <taxon>Planctomycetia</taxon>
        <taxon>Isosphaerales</taxon>
        <taxon>Isosphaeraceae</taxon>
        <taxon>Paludisphaera</taxon>
    </lineage>
</organism>
<evidence type="ECO:0000256" key="2">
    <source>
        <dbReference type="PROSITE-ProRule" id="PRU00278"/>
    </source>
</evidence>
<dbReference type="InterPro" id="IPR046357">
    <property type="entry name" value="PPIase_dom_sf"/>
</dbReference>
<name>A0ABT6FDQ4_9BACT</name>
<reference evidence="6 7" key="1">
    <citation type="submission" date="2023-03" db="EMBL/GenBank/DDBJ databases">
        <title>Paludisphaera mucosa sp. nov. a novel planctomycete from northern fen.</title>
        <authorList>
            <person name="Ivanova A."/>
        </authorList>
    </citation>
    <scope>NUCLEOTIDE SEQUENCE [LARGE SCALE GENOMIC DNA]</scope>
    <source>
        <strain evidence="6 7">Pla2</strain>
    </source>
</reference>
<evidence type="ECO:0000256" key="1">
    <source>
        <dbReference type="ARBA" id="ARBA00022729"/>
    </source>
</evidence>
<dbReference type="SUPFAM" id="SSF54534">
    <property type="entry name" value="FKBP-like"/>
    <property type="match status" value="1"/>
</dbReference>
<evidence type="ECO:0000256" key="3">
    <source>
        <dbReference type="SAM" id="MobiDB-lite"/>
    </source>
</evidence>
<dbReference type="InterPro" id="IPR000297">
    <property type="entry name" value="PPIase_PpiC"/>
</dbReference>
<accession>A0ABT6FDQ4</accession>
<evidence type="ECO:0000256" key="4">
    <source>
        <dbReference type="SAM" id="SignalP"/>
    </source>
</evidence>
<dbReference type="Gene3D" id="1.10.4030.10">
    <property type="entry name" value="Porin chaperone SurA, peptide-binding domain"/>
    <property type="match status" value="1"/>
</dbReference>
<feature type="region of interest" description="Disordered" evidence="3">
    <location>
        <begin position="336"/>
        <end position="371"/>
    </location>
</feature>
<dbReference type="InterPro" id="IPR050280">
    <property type="entry name" value="OMP_Chaperone_SurA"/>
</dbReference>
<evidence type="ECO:0000313" key="7">
    <source>
        <dbReference type="Proteomes" id="UP001216907"/>
    </source>
</evidence>
<feature type="chain" id="PRO_5046783090" evidence="4">
    <location>
        <begin position="28"/>
        <end position="371"/>
    </location>
</feature>
<keyword evidence="1 4" id="KW-0732">Signal</keyword>
<feature type="signal peptide" evidence="4">
    <location>
        <begin position="1"/>
        <end position="27"/>
    </location>
</feature>
<dbReference type="Proteomes" id="UP001216907">
    <property type="component" value="Unassembled WGS sequence"/>
</dbReference>
<keyword evidence="2" id="KW-0697">Rotamase</keyword>